<protein>
    <submittedName>
        <fullName evidence="1">Uncharacterized protein</fullName>
    </submittedName>
</protein>
<organism evidence="1 2">
    <name type="scientific">Variovorax gossypii</name>
    <dbReference type="NCBI Taxonomy" id="1679495"/>
    <lineage>
        <taxon>Bacteria</taxon>
        <taxon>Pseudomonadati</taxon>
        <taxon>Pseudomonadota</taxon>
        <taxon>Betaproteobacteria</taxon>
        <taxon>Burkholderiales</taxon>
        <taxon>Comamonadaceae</taxon>
        <taxon>Variovorax</taxon>
    </lineage>
</organism>
<sequence>MNHLLLPRSITTNRQEEAPDMSLGGCFYDHLRSNEGELIGVRYWLIESVKFEEHPVYSQFLGDGRFAFDQAGNYVDIVFDERSMAFLRKGAITVETVQDFGGERVVKCGEQFGIALAISDDWQ</sequence>
<dbReference type="Proteomes" id="UP000267418">
    <property type="component" value="Unassembled WGS sequence"/>
</dbReference>
<proteinExistence type="predicted"/>
<name>A0A3S0H1L8_9BURK</name>
<comment type="caution">
    <text evidence="1">The sequence shown here is derived from an EMBL/GenBank/DDBJ whole genome shotgun (WGS) entry which is preliminary data.</text>
</comment>
<reference evidence="1 2" key="1">
    <citation type="submission" date="2018-12" db="EMBL/GenBank/DDBJ databases">
        <title>The genome of Variovorax gossypii DSM 100435.</title>
        <authorList>
            <person name="Gao J."/>
            <person name="Sun J."/>
        </authorList>
    </citation>
    <scope>NUCLEOTIDE SEQUENCE [LARGE SCALE GENOMIC DNA]</scope>
    <source>
        <strain evidence="1 2">DSM 100435</strain>
    </source>
</reference>
<dbReference type="EMBL" id="RXOE01000002">
    <property type="protein sequence ID" value="RTQ35010.1"/>
    <property type="molecule type" value="Genomic_DNA"/>
</dbReference>
<accession>A0A3S0H1L8</accession>
<dbReference type="AlphaFoldDB" id="A0A3S0H1L8"/>
<evidence type="ECO:0000313" key="2">
    <source>
        <dbReference type="Proteomes" id="UP000267418"/>
    </source>
</evidence>
<gene>
    <name evidence="1" type="ORF">EJP69_11505</name>
</gene>
<evidence type="ECO:0000313" key="1">
    <source>
        <dbReference type="EMBL" id="RTQ35010.1"/>
    </source>
</evidence>
<dbReference type="RefSeq" id="WP_126470170.1">
    <property type="nucleotide sequence ID" value="NZ_RXOE01000002.1"/>
</dbReference>
<keyword evidence="2" id="KW-1185">Reference proteome</keyword>
<dbReference type="OrthoDB" id="8912939at2"/>